<protein>
    <submittedName>
        <fullName evidence="3">Glutathione S-transferase family protein</fullName>
    </submittedName>
</protein>
<dbReference type="CDD" id="cd03056">
    <property type="entry name" value="GST_N_4"/>
    <property type="match status" value="1"/>
</dbReference>
<evidence type="ECO:0000313" key="3">
    <source>
        <dbReference type="EMBL" id="MBH1792297.1"/>
    </source>
</evidence>
<dbReference type="InterPro" id="IPR004046">
    <property type="entry name" value="GST_C"/>
</dbReference>
<dbReference type="EMBL" id="JADUOV010000021">
    <property type="protein sequence ID" value="MBH1792297.1"/>
    <property type="molecule type" value="Genomic_DNA"/>
</dbReference>
<dbReference type="AlphaFoldDB" id="A0AA40YAL0"/>
<dbReference type="PROSITE" id="PS50405">
    <property type="entry name" value="GST_CTER"/>
    <property type="match status" value="1"/>
</dbReference>
<dbReference type="SFLD" id="SFLDG01151">
    <property type="entry name" value="Main.2:_Nu-like"/>
    <property type="match status" value="1"/>
</dbReference>
<dbReference type="InterPro" id="IPR036282">
    <property type="entry name" value="Glutathione-S-Trfase_C_sf"/>
</dbReference>
<organism evidence="3 4">
    <name type="scientific">Stenotrophomonas maltophilia</name>
    <name type="common">Pseudomonas maltophilia</name>
    <name type="synonym">Xanthomonas maltophilia</name>
    <dbReference type="NCBI Taxonomy" id="40324"/>
    <lineage>
        <taxon>Bacteria</taxon>
        <taxon>Pseudomonadati</taxon>
        <taxon>Pseudomonadota</taxon>
        <taxon>Gammaproteobacteria</taxon>
        <taxon>Lysobacterales</taxon>
        <taxon>Lysobacteraceae</taxon>
        <taxon>Stenotrophomonas</taxon>
        <taxon>Stenotrophomonas maltophilia group</taxon>
    </lineage>
</organism>
<dbReference type="SFLD" id="SFLDS00019">
    <property type="entry name" value="Glutathione_Transferase_(cytos"/>
    <property type="match status" value="1"/>
</dbReference>
<dbReference type="InterPro" id="IPR004045">
    <property type="entry name" value="Glutathione_S-Trfase_N"/>
</dbReference>
<dbReference type="SUPFAM" id="SSF47616">
    <property type="entry name" value="GST C-terminal domain-like"/>
    <property type="match status" value="1"/>
</dbReference>
<feature type="domain" description="GST N-terminal" evidence="1">
    <location>
        <begin position="6"/>
        <end position="88"/>
    </location>
</feature>
<dbReference type="InterPro" id="IPR036249">
    <property type="entry name" value="Thioredoxin-like_sf"/>
</dbReference>
<dbReference type="Pfam" id="PF13409">
    <property type="entry name" value="GST_N_2"/>
    <property type="match status" value="1"/>
</dbReference>
<sequence>MVEERVPLTVHGMSVSGNCHKVRLLLEQLGSRYRWVEVDSAHGQTHTPEFLALNPNAKVPLIVRDDGRVLTESNAILFWLAEGTPYLPNDGWERAQALSWMFFEQYTHEPCVAVARFIRGWTPPGSPRRAELPRLHERAAAALAVMEQHLRDAQWFTGSGYGIADIALFAYTDVAGEGGISLQPFPEVRAWLQRVRGQPRFLPMPAVTAEVRARFEAA</sequence>
<name>A0AA40YAL0_STEMA</name>
<feature type="domain" description="GST C-terminal" evidence="2">
    <location>
        <begin position="90"/>
        <end position="215"/>
    </location>
</feature>
<dbReference type="RefSeq" id="WP_032958899.1">
    <property type="nucleotide sequence ID" value="NZ_JANKBX010000015.1"/>
</dbReference>
<accession>A0AA40YAL0</accession>
<dbReference type="Proteomes" id="UP000634179">
    <property type="component" value="Unassembled WGS sequence"/>
</dbReference>
<comment type="caution">
    <text evidence="3">The sequence shown here is derived from an EMBL/GenBank/DDBJ whole genome shotgun (WGS) entry which is preliminary data.</text>
</comment>
<evidence type="ECO:0000259" key="1">
    <source>
        <dbReference type="PROSITE" id="PS50404"/>
    </source>
</evidence>
<dbReference type="PANTHER" id="PTHR44051:SF2">
    <property type="entry name" value="HYPOTHETICAL GLUTATHIONE S-TRANSFERASE LIKE PROTEIN"/>
    <property type="match status" value="1"/>
</dbReference>
<dbReference type="Gene3D" id="3.40.30.10">
    <property type="entry name" value="Glutaredoxin"/>
    <property type="match status" value="1"/>
</dbReference>
<dbReference type="InterPro" id="IPR010987">
    <property type="entry name" value="Glutathione-S-Trfase_C-like"/>
</dbReference>
<dbReference type="Pfam" id="PF00043">
    <property type="entry name" value="GST_C"/>
    <property type="match status" value="1"/>
</dbReference>
<dbReference type="SFLD" id="SFLDG00358">
    <property type="entry name" value="Main_(cytGST)"/>
    <property type="match status" value="1"/>
</dbReference>
<dbReference type="SUPFAM" id="SSF52833">
    <property type="entry name" value="Thioredoxin-like"/>
    <property type="match status" value="1"/>
</dbReference>
<evidence type="ECO:0000313" key="4">
    <source>
        <dbReference type="Proteomes" id="UP000634179"/>
    </source>
</evidence>
<dbReference type="Gene3D" id="1.20.1050.10">
    <property type="match status" value="1"/>
</dbReference>
<reference evidence="3" key="1">
    <citation type="submission" date="2020-11" db="EMBL/GenBank/DDBJ databases">
        <title>Enhanced detection system for hospital associated transmission using whole genome sequencing surveillance.</title>
        <authorList>
            <person name="Harrison L.H."/>
            <person name="Van Tyne D."/>
            <person name="Marsh J.W."/>
            <person name="Griffith M.P."/>
            <person name="Snyder D.J."/>
            <person name="Cooper V.S."/>
            <person name="Mustapha M."/>
        </authorList>
    </citation>
    <scope>NUCLEOTIDE SEQUENCE</scope>
    <source>
        <strain evidence="3">STEN00053</strain>
    </source>
</reference>
<dbReference type="PROSITE" id="PS50404">
    <property type="entry name" value="GST_NTER"/>
    <property type="match status" value="1"/>
</dbReference>
<gene>
    <name evidence="3" type="ORF">I5V89_20775</name>
</gene>
<dbReference type="PANTHER" id="PTHR44051">
    <property type="entry name" value="GLUTATHIONE S-TRANSFERASE-RELATED"/>
    <property type="match status" value="1"/>
</dbReference>
<proteinExistence type="predicted"/>
<dbReference type="InterPro" id="IPR040079">
    <property type="entry name" value="Glutathione_S-Trfase"/>
</dbReference>
<evidence type="ECO:0000259" key="2">
    <source>
        <dbReference type="PROSITE" id="PS50405"/>
    </source>
</evidence>